<name>A0A5J4TZN5_9EUKA</name>
<dbReference type="EMBL" id="SNRW01023292">
    <property type="protein sequence ID" value="KAA6363131.1"/>
    <property type="molecule type" value="Genomic_DNA"/>
</dbReference>
<feature type="signal peptide" evidence="1">
    <location>
        <begin position="1"/>
        <end position="16"/>
    </location>
</feature>
<proteinExistence type="predicted"/>
<evidence type="ECO:0000313" key="2">
    <source>
        <dbReference type="EMBL" id="KAA6363131.1"/>
    </source>
</evidence>
<evidence type="ECO:0000256" key="1">
    <source>
        <dbReference type="SAM" id="SignalP"/>
    </source>
</evidence>
<dbReference type="Proteomes" id="UP000324800">
    <property type="component" value="Unassembled WGS sequence"/>
</dbReference>
<protein>
    <submittedName>
        <fullName evidence="2">Uncharacterized protein</fullName>
    </submittedName>
</protein>
<dbReference type="AlphaFoldDB" id="A0A5J4TZN5"/>
<evidence type="ECO:0000313" key="3">
    <source>
        <dbReference type="Proteomes" id="UP000324800"/>
    </source>
</evidence>
<reference evidence="2 3" key="1">
    <citation type="submission" date="2019-03" db="EMBL/GenBank/DDBJ databases">
        <title>Single cell metagenomics reveals metabolic interactions within the superorganism composed of flagellate Streblomastix strix and complex community of Bacteroidetes bacteria on its surface.</title>
        <authorList>
            <person name="Treitli S.C."/>
            <person name="Kolisko M."/>
            <person name="Husnik F."/>
            <person name="Keeling P."/>
            <person name="Hampl V."/>
        </authorList>
    </citation>
    <scope>NUCLEOTIDE SEQUENCE [LARGE SCALE GENOMIC DNA]</scope>
    <source>
        <strain evidence="2">ST1C</strain>
    </source>
</reference>
<organism evidence="2 3">
    <name type="scientific">Streblomastix strix</name>
    <dbReference type="NCBI Taxonomy" id="222440"/>
    <lineage>
        <taxon>Eukaryota</taxon>
        <taxon>Metamonada</taxon>
        <taxon>Preaxostyla</taxon>
        <taxon>Oxymonadida</taxon>
        <taxon>Streblomastigidae</taxon>
        <taxon>Streblomastix</taxon>
    </lineage>
</organism>
<feature type="non-terminal residue" evidence="2">
    <location>
        <position position="55"/>
    </location>
</feature>
<gene>
    <name evidence="2" type="ORF">EZS28_041342</name>
</gene>
<sequence length="55" mass="6453">MAILIFFFIFAVLNFATEYDVRDSKYTIHQNYEAKVQWKELKWPLSVGQIVGIAV</sequence>
<keyword evidence="1" id="KW-0732">Signal</keyword>
<comment type="caution">
    <text evidence="2">The sequence shown here is derived from an EMBL/GenBank/DDBJ whole genome shotgun (WGS) entry which is preliminary data.</text>
</comment>
<accession>A0A5J4TZN5</accession>
<feature type="chain" id="PRO_5023940670" evidence="1">
    <location>
        <begin position="17"/>
        <end position="55"/>
    </location>
</feature>